<proteinExistence type="predicted"/>
<evidence type="ECO:0000313" key="2">
    <source>
        <dbReference type="Proteomes" id="UP000054279"/>
    </source>
</evidence>
<dbReference type="Proteomes" id="UP000054279">
    <property type="component" value="Unassembled WGS sequence"/>
</dbReference>
<evidence type="ECO:0000313" key="1">
    <source>
        <dbReference type="EMBL" id="KIJ45191.1"/>
    </source>
</evidence>
<sequence>MSRFLLVVDDLQVSEIGTTLNCIQWFSPNYGWGSNVDHWLFRLENSKQAHNVFGNKRSSLLIVFLRQGVIRFIIIFLWLLVDAVLEKVLSIHWTGIDISLEESVSVILACRFLLELRKFDKSLQGIPTDLNIVETTQARTGFLGCLHRLNETIVEEFGNVDLYYEFENDSNEVEDQEGFPLSEGVDTELRITAEEYPRAII</sequence>
<protein>
    <submittedName>
        <fullName evidence="1">Uncharacterized protein</fullName>
    </submittedName>
</protein>
<organism evidence="1 2">
    <name type="scientific">Sphaerobolus stellatus (strain SS14)</name>
    <dbReference type="NCBI Taxonomy" id="990650"/>
    <lineage>
        <taxon>Eukaryota</taxon>
        <taxon>Fungi</taxon>
        <taxon>Dikarya</taxon>
        <taxon>Basidiomycota</taxon>
        <taxon>Agaricomycotina</taxon>
        <taxon>Agaricomycetes</taxon>
        <taxon>Phallomycetidae</taxon>
        <taxon>Geastrales</taxon>
        <taxon>Sphaerobolaceae</taxon>
        <taxon>Sphaerobolus</taxon>
    </lineage>
</organism>
<gene>
    <name evidence="1" type="ORF">M422DRAFT_251376</name>
</gene>
<accession>A0A0C9W2E5</accession>
<dbReference type="EMBL" id="KN837113">
    <property type="protein sequence ID" value="KIJ45191.1"/>
    <property type="molecule type" value="Genomic_DNA"/>
</dbReference>
<dbReference type="AlphaFoldDB" id="A0A0C9W2E5"/>
<reference evidence="1 2" key="1">
    <citation type="submission" date="2014-06" db="EMBL/GenBank/DDBJ databases">
        <title>Evolutionary Origins and Diversification of the Mycorrhizal Mutualists.</title>
        <authorList>
            <consortium name="DOE Joint Genome Institute"/>
            <consortium name="Mycorrhizal Genomics Consortium"/>
            <person name="Kohler A."/>
            <person name="Kuo A."/>
            <person name="Nagy L.G."/>
            <person name="Floudas D."/>
            <person name="Copeland A."/>
            <person name="Barry K.W."/>
            <person name="Cichocki N."/>
            <person name="Veneault-Fourrey C."/>
            <person name="LaButti K."/>
            <person name="Lindquist E.A."/>
            <person name="Lipzen A."/>
            <person name="Lundell T."/>
            <person name="Morin E."/>
            <person name="Murat C."/>
            <person name="Riley R."/>
            <person name="Ohm R."/>
            <person name="Sun H."/>
            <person name="Tunlid A."/>
            <person name="Henrissat B."/>
            <person name="Grigoriev I.V."/>
            <person name="Hibbett D.S."/>
            <person name="Martin F."/>
        </authorList>
    </citation>
    <scope>NUCLEOTIDE SEQUENCE [LARGE SCALE GENOMIC DNA]</scope>
    <source>
        <strain evidence="1 2">SS14</strain>
    </source>
</reference>
<name>A0A0C9W2E5_SPHS4</name>
<keyword evidence="2" id="KW-1185">Reference proteome</keyword>
<dbReference type="HOGENOM" id="CLU_065006_1_0_1"/>